<dbReference type="GO" id="GO:0016740">
    <property type="term" value="F:transferase activity"/>
    <property type="evidence" value="ECO:0007669"/>
    <property type="project" value="UniProtKB-KW"/>
</dbReference>
<accession>A0A6J4H6H1</accession>
<dbReference type="AlphaFoldDB" id="A0A6J4H6H1"/>
<dbReference type="EMBL" id="CADCTB010000026">
    <property type="protein sequence ID" value="CAA9216305.1"/>
    <property type="molecule type" value="Genomic_DNA"/>
</dbReference>
<keyword evidence="1" id="KW-0808">Transferase</keyword>
<dbReference type="PANTHER" id="PTHR12526:SF630">
    <property type="entry name" value="GLYCOSYLTRANSFERASE"/>
    <property type="match status" value="1"/>
</dbReference>
<dbReference type="Gene3D" id="3.40.50.2000">
    <property type="entry name" value="Glycogen Phosphorylase B"/>
    <property type="match status" value="1"/>
</dbReference>
<gene>
    <name evidence="1" type="ORF">AVDCRST_MAG10-376</name>
</gene>
<name>A0A6J4H6H1_9ACTN</name>
<dbReference type="PANTHER" id="PTHR12526">
    <property type="entry name" value="GLYCOSYLTRANSFERASE"/>
    <property type="match status" value="1"/>
</dbReference>
<reference evidence="1" key="1">
    <citation type="submission" date="2020-02" db="EMBL/GenBank/DDBJ databases">
        <authorList>
            <person name="Meier V. D."/>
        </authorList>
    </citation>
    <scope>NUCLEOTIDE SEQUENCE</scope>
    <source>
        <strain evidence="1">AVDCRST_MAG10</strain>
    </source>
</reference>
<dbReference type="Pfam" id="PF13692">
    <property type="entry name" value="Glyco_trans_1_4"/>
    <property type="match status" value="1"/>
</dbReference>
<dbReference type="SUPFAM" id="SSF53756">
    <property type="entry name" value="UDP-Glycosyltransferase/glycogen phosphorylase"/>
    <property type="match status" value="1"/>
</dbReference>
<organism evidence="1">
    <name type="scientific">uncultured Acidimicrobiales bacterium</name>
    <dbReference type="NCBI Taxonomy" id="310071"/>
    <lineage>
        <taxon>Bacteria</taxon>
        <taxon>Bacillati</taxon>
        <taxon>Actinomycetota</taxon>
        <taxon>Acidimicrobiia</taxon>
        <taxon>Acidimicrobiales</taxon>
        <taxon>environmental samples</taxon>
    </lineage>
</organism>
<evidence type="ECO:0000313" key="1">
    <source>
        <dbReference type="EMBL" id="CAA9216305.1"/>
    </source>
</evidence>
<sequence>MQYASKDSSYAGGQNRLSGELVVLSHLRWTFVWQRPQHLISRLARNRPTWFVEEPLPVEGITEPRLCVEDHGDVQRVWLEVPGKAGTHVCFSDPRAAGYESLLVDLLGADAGRMAWLYTPMALPLARALGPDVLVYDVMDDLAAFKGASPELLLRQRQTLKRADVVFTGGRSLHRSVASRRPDGTHCFPSGVDPTHYSPAVEMRKPESRRVAGYVGVIDERLDLHLVAEMAEALPDWEIRMVGPVVKIDPTTLPQTGNITYPGPALYTDLPQVMAGFDVALMPFAMNEATRSISPTKTLEYLAAGLPVVSTRVPDVVSDFGELVDLQDDGAGFAAASRRVERHCPLSRAAKAEPLLHWHHWDTIASQMEELILSCRGNEDRGEGIA</sequence>
<protein>
    <submittedName>
        <fullName evidence="1">Glycosyltransferase</fullName>
    </submittedName>
</protein>
<proteinExistence type="predicted"/>